<dbReference type="Pfam" id="PF00249">
    <property type="entry name" value="Myb_DNA-binding"/>
    <property type="match status" value="3"/>
</dbReference>
<dbReference type="PROSITE" id="PS50090">
    <property type="entry name" value="MYB_LIKE"/>
    <property type="match status" value="3"/>
</dbReference>
<feature type="compositionally biased region" description="Basic and acidic residues" evidence="7">
    <location>
        <begin position="62"/>
        <end position="86"/>
    </location>
</feature>
<feature type="region of interest" description="Disordered" evidence="7">
    <location>
        <begin position="236"/>
        <end position="411"/>
    </location>
</feature>
<dbReference type="KEGG" id="tet:TTHERM_00842380"/>
<evidence type="ECO:0000256" key="2">
    <source>
        <dbReference type="ARBA" id="ARBA00022737"/>
    </source>
</evidence>
<dbReference type="CDD" id="cd00167">
    <property type="entry name" value="SANT"/>
    <property type="match status" value="3"/>
</dbReference>
<feature type="compositionally biased region" description="Acidic residues" evidence="7">
    <location>
        <begin position="265"/>
        <end position="276"/>
    </location>
</feature>
<dbReference type="GO" id="GO:0042796">
    <property type="term" value="P:snRNA transcription by RNA polymerase III"/>
    <property type="evidence" value="ECO:0007669"/>
    <property type="project" value="TreeGrafter"/>
</dbReference>
<feature type="region of interest" description="Disordered" evidence="7">
    <location>
        <begin position="45"/>
        <end position="106"/>
    </location>
</feature>
<evidence type="ECO:0000256" key="4">
    <source>
        <dbReference type="ARBA" id="ARBA00023125"/>
    </source>
</evidence>
<dbReference type="Gene3D" id="1.10.10.60">
    <property type="entry name" value="Homeodomain-like"/>
    <property type="match status" value="3"/>
</dbReference>
<keyword evidence="2" id="KW-0677">Repeat</keyword>
<comment type="subcellular location">
    <subcellularLocation>
        <location evidence="1">Nucleus</location>
    </subcellularLocation>
</comment>
<evidence type="ECO:0000259" key="8">
    <source>
        <dbReference type="PROSITE" id="PS50090"/>
    </source>
</evidence>
<evidence type="ECO:0000256" key="5">
    <source>
        <dbReference type="ARBA" id="ARBA00023163"/>
    </source>
</evidence>
<accession>I7MAZ7</accession>
<dbReference type="PANTHER" id="PTHR46621:SF1">
    <property type="entry name" value="SNRNA-ACTIVATING PROTEIN COMPLEX SUBUNIT 4"/>
    <property type="match status" value="1"/>
</dbReference>
<dbReference type="STRING" id="312017.I7MAZ7"/>
<feature type="compositionally biased region" description="Basic residues" evidence="7">
    <location>
        <begin position="309"/>
        <end position="320"/>
    </location>
</feature>
<evidence type="ECO:0000256" key="3">
    <source>
        <dbReference type="ARBA" id="ARBA00023015"/>
    </source>
</evidence>
<feature type="compositionally biased region" description="Polar residues" evidence="7">
    <location>
        <begin position="401"/>
        <end position="411"/>
    </location>
</feature>
<dbReference type="InParanoid" id="I7MAZ7"/>
<keyword evidence="4 10" id="KW-0238">DNA-binding</keyword>
<feature type="compositionally biased region" description="Low complexity" evidence="7">
    <location>
        <begin position="88"/>
        <end position="104"/>
    </location>
</feature>
<dbReference type="GO" id="GO:0042795">
    <property type="term" value="P:snRNA transcription by RNA polymerase II"/>
    <property type="evidence" value="ECO:0007669"/>
    <property type="project" value="TreeGrafter"/>
</dbReference>
<organism evidence="10 11">
    <name type="scientific">Tetrahymena thermophila (strain SB210)</name>
    <dbReference type="NCBI Taxonomy" id="312017"/>
    <lineage>
        <taxon>Eukaryota</taxon>
        <taxon>Sar</taxon>
        <taxon>Alveolata</taxon>
        <taxon>Ciliophora</taxon>
        <taxon>Intramacronucleata</taxon>
        <taxon>Oligohymenophorea</taxon>
        <taxon>Hymenostomatida</taxon>
        <taxon>Tetrahymenina</taxon>
        <taxon>Tetrahymenidae</taxon>
        <taxon>Tetrahymena</taxon>
    </lineage>
</organism>
<feature type="domain" description="HTH myb-type" evidence="9">
    <location>
        <begin position="514"/>
        <end position="564"/>
    </location>
</feature>
<keyword evidence="6" id="KW-0539">Nucleus</keyword>
<evidence type="ECO:0000313" key="11">
    <source>
        <dbReference type="Proteomes" id="UP000009168"/>
    </source>
</evidence>
<protein>
    <submittedName>
        <fullName evidence="10">Myb-like DNA-binding domain protein</fullName>
    </submittedName>
</protein>
<dbReference type="AlphaFoldDB" id="I7MAZ7"/>
<dbReference type="SMART" id="SM00717">
    <property type="entry name" value="SANT"/>
    <property type="match status" value="3"/>
</dbReference>
<feature type="region of interest" description="Disordered" evidence="7">
    <location>
        <begin position="889"/>
        <end position="923"/>
    </location>
</feature>
<feature type="compositionally biased region" description="Acidic residues" evidence="7">
    <location>
        <begin position="349"/>
        <end position="377"/>
    </location>
</feature>
<dbReference type="GO" id="GO:0000978">
    <property type="term" value="F:RNA polymerase II cis-regulatory region sequence-specific DNA binding"/>
    <property type="evidence" value="ECO:0007669"/>
    <property type="project" value="TreeGrafter"/>
</dbReference>
<keyword evidence="11" id="KW-1185">Reference proteome</keyword>
<dbReference type="EMBL" id="GG662249">
    <property type="protein sequence ID" value="EAS07012.2"/>
    <property type="molecule type" value="Genomic_DNA"/>
</dbReference>
<evidence type="ECO:0000256" key="1">
    <source>
        <dbReference type="ARBA" id="ARBA00004123"/>
    </source>
</evidence>
<dbReference type="InterPro" id="IPR017930">
    <property type="entry name" value="Myb_dom"/>
</dbReference>
<feature type="domain" description="Myb-like" evidence="8">
    <location>
        <begin position="406"/>
        <end position="457"/>
    </location>
</feature>
<feature type="domain" description="HTH myb-type" evidence="9">
    <location>
        <begin position="458"/>
        <end position="513"/>
    </location>
</feature>
<dbReference type="FunFam" id="1.10.10.60:FF:000010">
    <property type="entry name" value="Transcriptional activator Myb isoform A"/>
    <property type="match status" value="1"/>
</dbReference>
<dbReference type="FunFam" id="1.10.10.60:FF:000016">
    <property type="entry name" value="Transcriptional activator Myb isoform A"/>
    <property type="match status" value="1"/>
</dbReference>
<keyword evidence="5" id="KW-0804">Transcription</keyword>
<feature type="region of interest" description="Disordered" evidence="7">
    <location>
        <begin position="628"/>
        <end position="714"/>
    </location>
</feature>
<feature type="compositionally biased region" description="Polar residues" evidence="7">
    <location>
        <begin position="651"/>
        <end position="669"/>
    </location>
</feature>
<evidence type="ECO:0000313" key="10">
    <source>
        <dbReference type="EMBL" id="EAS07012.2"/>
    </source>
</evidence>
<reference evidence="11" key="1">
    <citation type="journal article" date="2006" name="PLoS Biol.">
        <title>Macronuclear genome sequence of the ciliate Tetrahymena thermophila, a model eukaryote.</title>
        <authorList>
            <person name="Eisen J.A."/>
            <person name="Coyne R.S."/>
            <person name="Wu M."/>
            <person name="Wu D."/>
            <person name="Thiagarajan M."/>
            <person name="Wortman J.R."/>
            <person name="Badger J.H."/>
            <person name="Ren Q."/>
            <person name="Amedeo P."/>
            <person name="Jones K.M."/>
            <person name="Tallon L.J."/>
            <person name="Delcher A.L."/>
            <person name="Salzberg S.L."/>
            <person name="Silva J.C."/>
            <person name="Haas B.J."/>
            <person name="Majoros W.H."/>
            <person name="Farzad M."/>
            <person name="Carlton J.M."/>
            <person name="Smith R.K. Jr."/>
            <person name="Garg J."/>
            <person name="Pearlman R.E."/>
            <person name="Karrer K.M."/>
            <person name="Sun L."/>
            <person name="Manning G."/>
            <person name="Elde N.C."/>
            <person name="Turkewitz A.P."/>
            <person name="Asai D.J."/>
            <person name="Wilkes D.E."/>
            <person name="Wang Y."/>
            <person name="Cai H."/>
            <person name="Collins K."/>
            <person name="Stewart B.A."/>
            <person name="Lee S.R."/>
            <person name="Wilamowska K."/>
            <person name="Weinberg Z."/>
            <person name="Ruzzo W.L."/>
            <person name="Wloga D."/>
            <person name="Gaertig J."/>
            <person name="Frankel J."/>
            <person name="Tsao C.-C."/>
            <person name="Gorovsky M.A."/>
            <person name="Keeling P.J."/>
            <person name="Waller R.F."/>
            <person name="Patron N.J."/>
            <person name="Cherry J.M."/>
            <person name="Stover N.A."/>
            <person name="Krieger C.J."/>
            <person name="del Toro C."/>
            <person name="Ryder H.F."/>
            <person name="Williamson S.C."/>
            <person name="Barbeau R.A."/>
            <person name="Hamilton E.P."/>
            <person name="Orias E."/>
        </authorList>
    </citation>
    <scope>NUCLEOTIDE SEQUENCE [LARGE SCALE GENOMIC DNA]</scope>
    <source>
        <strain evidence="11">SB210</strain>
    </source>
</reference>
<dbReference type="SUPFAM" id="SSF46689">
    <property type="entry name" value="Homeodomain-like"/>
    <property type="match status" value="2"/>
</dbReference>
<name>I7MAZ7_TETTS</name>
<keyword evidence="3" id="KW-0805">Transcription regulation</keyword>
<dbReference type="PANTHER" id="PTHR46621">
    <property type="entry name" value="SNRNA-ACTIVATING PROTEIN COMPLEX SUBUNIT 4"/>
    <property type="match status" value="1"/>
</dbReference>
<gene>
    <name evidence="10" type="ORF">TTHERM_00842380</name>
</gene>
<dbReference type="Proteomes" id="UP000009168">
    <property type="component" value="Unassembled WGS sequence"/>
</dbReference>
<feature type="compositionally biased region" description="Polar residues" evidence="7">
    <location>
        <begin position="45"/>
        <end position="61"/>
    </location>
</feature>
<dbReference type="GeneID" id="7839194"/>
<feature type="domain" description="Myb-like" evidence="8">
    <location>
        <begin position="510"/>
        <end position="560"/>
    </location>
</feature>
<dbReference type="PROSITE" id="PS51294">
    <property type="entry name" value="HTH_MYB"/>
    <property type="match status" value="3"/>
</dbReference>
<feature type="compositionally biased region" description="Polar residues" evidence="7">
    <location>
        <begin position="279"/>
        <end position="294"/>
    </location>
</feature>
<feature type="compositionally biased region" description="Basic and acidic residues" evidence="7">
    <location>
        <begin position="692"/>
        <end position="701"/>
    </location>
</feature>
<feature type="domain" description="HTH myb-type" evidence="9">
    <location>
        <begin position="414"/>
        <end position="457"/>
    </location>
</feature>
<dbReference type="InterPro" id="IPR051575">
    <property type="entry name" value="Myb-like_DNA-bd"/>
</dbReference>
<dbReference type="InterPro" id="IPR009057">
    <property type="entry name" value="Homeodomain-like_sf"/>
</dbReference>
<feature type="compositionally biased region" description="Acidic residues" evidence="7">
    <location>
        <begin position="636"/>
        <end position="650"/>
    </location>
</feature>
<feature type="domain" description="Myb-like" evidence="8">
    <location>
        <begin position="458"/>
        <end position="509"/>
    </location>
</feature>
<dbReference type="InterPro" id="IPR001005">
    <property type="entry name" value="SANT/Myb"/>
</dbReference>
<evidence type="ECO:0000256" key="7">
    <source>
        <dbReference type="SAM" id="MobiDB-lite"/>
    </source>
</evidence>
<dbReference type="GO" id="GO:0001006">
    <property type="term" value="F:RNA polymerase III type 3 promoter sequence-specific DNA binding"/>
    <property type="evidence" value="ECO:0007669"/>
    <property type="project" value="TreeGrafter"/>
</dbReference>
<feature type="compositionally biased region" description="Polar residues" evidence="7">
    <location>
        <begin position="1"/>
        <end position="16"/>
    </location>
</feature>
<proteinExistence type="predicted"/>
<evidence type="ECO:0000259" key="9">
    <source>
        <dbReference type="PROSITE" id="PS51294"/>
    </source>
</evidence>
<dbReference type="OrthoDB" id="2143914at2759"/>
<dbReference type="RefSeq" id="XP_001027254.2">
    <property type="nucleotide sequence ID" value="XM_001027254.2"/>
</dbReference>
<sequence length="957" mass="109740">MHMIKSETQPEGNSIETKIEEGQQNSIQIVQEQQAQQLVASALDISNRQGGMRPQDQNFSVEKSEGKQVVNKKEEAINEKQNKEQDAQQQISSIMHNQSQQQQQAEEDEFMKLKQLLEVIKSKYNVQSDDVIKYALNNTSQLIQMPEGLKAASSDNNSNQPGKDLASTVINHLFSNSSINQNQIKNSQINAPIISSTSNSQLLLPTPLNSLNISANIHAAFQSKIEENESSACAYSVEPPLRKKQNSKSSQKNVKKASMISNENDGSENDMDEENSNETNQDNMHSQHQTLSGEQSFKKTKKSKEQKIQRKQSLKVKKLNSIKQESQIEEENQQESLVNNEEKQTMNEENNEDYIDDDEDDDMLDEEDDDMMDEYESNESRKLESNTNNPNGEKIVRPKYKNSNSPSNTTKRWWTKEEDELLKNLVKDHGAKNWKKIAGYFKERSDVQCLHRWQKVLNPSLVKGPWTKEEDEIVTKLVLEQGPKNWSSIAKHLPGRIGKQCRERWHNHLNPYIKKDRWTEEEDQAIIEAHKRLGNRWALIAKYLPGRTDNAIKNHWNSTIKRKLKMQKREEDLEPPKKKNLNIKEIEEELSNMPSVNLLKNEAYMKQFHLQNAQYNEGIKQLNSESNINHSKMEDRDDDDDEEDSDEENLSNEQLSQPNLNNSRANSIQLPMVSVKEEEQETTYKKSAIQSSKEKDTIKKEVKQRKKEKGEFITPDKKSNFISQETTAPTTQADNHLRSIEQRNQSFLNNENDFVTPVKHLNFSTPKNTQANKEKSNLKSVSNQKESFILHPSKKSLNIVFPNFTLSDILKIENSVTLMKTLLRQAELPDLSTSYQFFDQQYSQAQSPLSFRGAKNDENNSMYFEKSVNQLQSSSKTTSLLQNNNNAINIPTPTLSKPSSGFKPVGSSITSLKRPHPDKFDGIKKELSFTSPQEKSIVMKSINSFGTPEMREELSTA</sequence>
<feature type="region of interest" description="Disordered" evidence="7">
    <location>
        <begin position="1"/>
        <end position="21"/>
    </location>
</feature>
<evidence type="ECO:0000256" key="6">
    <source>
        <dbReference type="ARBA" id="ARBA00023242"/>
    </source>
</evidence>
<dbReference type="eggNOG" id="KOG0048">
    <property type="taxonomic scope" value="Eukaryota"/>
</dbReference>
<dbReference type="GO" id="GO:0005634">
    <property type="term" value="C:nucleus"/>
    <property type="evidence" value="ECO:0007669"/>
    <property type="project" value="UniProtKB-SubCell"/>
</dbReference>
<dbReference type="GO" id="GO:0019185">
    <property type="term" value="C:snRNA-activating protein complex"/>
    <property type="evidence" value="ECO:0007669"/>
    <property type="project" value="TreeGrafter"/>
</dbReference>